<dbReference type="Proteomes" id="UP000001213">
    <property type="component" value="Chromosome"/>
</dbReference>
<accession>D5UQ29</accession>
<reference evidence="2" key="1">
    <citation type="submission" date="2010-03" db="EMBL/GenBank/DDBJ databases">
        <title>The complete chromosome of Tsukamurella paurometabola DSM 20162.</title>
        <authorList>
            <consortium name="US DOE Joint Genome Institute (JGI-PGF)"/>
            <person name="Lucas S."/>
            <person name="Copeland A."/>
            <person name="Lapidus A."/>
            <person name="Glavina del Rio T."/>
            <person name="Dalin E."/>
            <person name="Tice H."/>
            <person name="Bruce D."/>
            <person name="Goodwin L."/>
            <person name="Pitluck S."/>
            <person name="Kyrpides N."/>
            <person name="Mavromatis K."/>
            <person name="Ivanova N."/>
            <person name="Mikhailova N."/>
            <person name="Munk A.C."/>
            <person name="Brettin T."/>
            <person name="Detter J.C."/>
            <person name="Tapia R."/>
            <person name="Han C."/>
            <person name="Larimer F."/>
            <person name="Land M."/>
            <person name="Hauser L."/>
            <person name="Markowitz V."/>
            <person name="Cheng J.-F."/>
            <person name="Hugenholtz P."/>
            <person name="Woyke T."/>
            <person name="Wu D."/>
            <person name="Jando M."/>
            <person name="Brambilla E."/>
            <person name="Klenk H.-P."/>
            <person name="Eisen J.A."/>
        </authorList>
    </citation>
    <scope>NUCLEOTIDE SEQUENCE [LARGE SCALE GENOMIC DNA]</scope>
    <source>
        <strain evidence="2">ATCC 8368 / DSM 20162 / CCUG 35730 / CIP 100753 / JCM 10117 / KCTC 9821 / NBRC 16120 / NCIMB 702349 / NCTC 13040</strain>
    </source>
</reference>
<keyword evidence="2" id="KW-1185">Reference proteome</keyword>
<dbReference type="HOGENOM" id="CLU_1916168_0_0_11"/>
<protein>
    <submittedName>
        <fullName evidence="1">Uncharacterized protein</fullName>
    </submittedName>
</protein>
<dbReference type="AlphaFoldDB" id="D5UQ29"/>
<gene>
    <name evidence="1" type="ordered locus">Tpau_0143</name>
</gene>
<name>D5UQ29_TSUPD</name>
<organism evidence="1 2">
    <name type="scientific">Tsukamurella paurometabola (strain ATCC 8368 / DSM 20162 / CCUG 35730 / CIP 100753 / JCM 10117 / KCTC 9821 / NBRC 16120 / NCIMB 702349 / NCTC 13040)</name>
    <name type="common">Corynebacterium paurometabolum</name>
    <dbReference type="NCBI Taxonomy" id="521096"/>
    <lineage>
        <taxon>Bacteria</taxon>
        <taxon>Bacillati</taxon>
        <taxon>Actinomycetota</taxon>
        <taxon>Actinomycetes</taxon>
        <taxon>Mycobacteriales</taxon>
        <taxon>Tsukamurellaceae</taxon>
        <taxon>Tsukamurella</taxon>
    </lineage>
</organism>
<proteinExistence type="predicted"/>
<dbReference type="EMBL" id="CP001966">
    <property type="protein sequence ID" value="ADG76797.1"/>
    <property type="molecule type" value="Genomic_DNA"/>
</dbReference>
<sequence>MMAIELELLAPPREPMSLVDGLAIAGPSELTTQAYHPDDPRELVEFLVRGVHESGPGFALEVTGPDAAVAVLCATVAALTGDDIEGALADPDEQRLAGLNPMAQDALRERLRHLIAPDPQAITDRLHALGLR</sequence>
<evidence type="ECO:0000313" key="1">
    <source>
        <dbReference type="EMBL" id="ADG76797.1"/>
    </source>
</evidence>
<evidence type="ECO:0000313" key="2">
    <source>
        <dbReference type="Proteomes" id="UP000001213"/>
    </source>
</evidence>
<reference evidence="1 2" key="2">
    <citation type="journal article" date="2011" name="Stand. Genomic Sci.">
        <title>Complete genome sequence of Tsukamurella paurometabola type strain (no. 33).</title>
        <authorList>
            <person name="Munk A.C."/>
            <person name="Lapidus A."/>
            <person name="Lucas S."/>
            <person name="Nolan M."/>
            <person name="Tice H."/>
            <person name="Cheng J.F."/>
            <person name="Del Rio T.G."/>
            <person name="Goodwin L."/>
            <person name="Pitluck S."/>
            <person name="Liolios K."/>
            <person name="Huntemann M."/>
            <person name="Ivanova N."/>
            <person name="Mavromatis K."/>
            <person name="Mikhailova N."/>
            <person name="Pati A."/>
            <person name="Chen A."/>
            <person name="Palaniappan K."/>
            <person name="Tapia R."/>
            <person name="Han C."/>
            <person name="Land M."/>
            <person name="Hauser L."/>
            <person name="Chang Y.J."/>
            <person name="Jeffries C.D."/>
            <person name="Brettin T."/>
            <person name="Yasawong M."/>
            <person name="Brambilla E.M."/>
            <person name="Rohde M."/>
            <person name="Sikorski J."/>
            <person name="Goker M."/>
            <person name="Detter J.C."/>
            <person name="Woyke T."/>
            <person name="Bristow J."/>
            <person name="Eisen J.A."/>
            <person name="Markowitz V."/>
            <person name="Hugenholtz P."/>
            <person name="Kyrpides N.C."/>
            <person name="Klenk H.P."/>
        </authorList>
    </citation>
    <scope>NUCLEOTIDE SEQUENCE [LARGE SCALE GENOMIC DNA]</scope>
    <source>
        <strain evidence="2">ATCC 8368 / DSM 20162 / CCUG 35730 / CIP 100753 / JCM 10117 / KCTC 9821 / NBRC 16120 / NCIMB 702349 / NCTC 13040</strain>
    </source>
</reference>
<dbReference type="KEGG" id="tpr:Tpau_0143"/>